<dbReference type="EMBL" id="MU005577">
    <property type="protein sequence ID" value="KAF2686010.1"/>
    <property type="molecule type" value="Genomic_DNA"/>
</dbReference>
<keyword evidence="12" id="KW-1185">Reference proteome</keyword>
<feature type="domain" description="RING-type" evidence="10">
    <location>
        <begin position="116"/>
        <end position="334"/>
    </location>
</feature>
<feature type="compositionally biased region" description="Polar residues" evidence="9">
    <location>
        <begin position="53"/>
        <end position="63"/>
    </location>
</feature>
<feature type="region of interest" description="Disordered" evidence="9">
    <location>
        <begin position="491"/>
        <end position="510"/>
    </location>
</feature>
<dbReference type="PROSITE" id="PS51873">
    <property type="entry name" value="TRIAD"/>
    <property type="match status" value="1"/>
</dbReference>
<dbReference type="SUPFAM" id="SSF57850">
    <property type="entry name" value="RING/U-box"/>
    <property type="match status" value="1"/>
</dbReference>
<feature type="region of interest" description="Disordered" evidence="9">
    <location>
        <begin position="333"/>
        <end position="403"/>
    </location>
</feature>
<feature type="region of interest" description="Disordered" evidence="9">
    <location>
        <begin position="641"/>
        <end position="665"/>
    </location>
</feature>
<dbReference type="EC" id="2.3.2.31" evidence="2"/>
<dbReference type="InterPro" id="IPR002867">
    <property type="entry name" value="IBR_dom"/>
</dbReference>
<dbReference type="PANTHER" id="PTHR11685">
    <property type="entry name" value="RBR FAMILY RING FINGER AND IBR DOMAIN-CONTAINING"/>
    <property type="match status" value="1"/>
</dbReference>
<dbReference type="SMART" id="SM00647">
    <property type="entry name" value="IBR"/>
    <property type="match status" value="2"/>
</dbReference>
<evidence type="ECO:0000259" key="10">
    <source>
        <dbReference type="PROSITE" id="PS51873"/>
    </source>
</evidence>
<dbReference type="Gene3D" id="1.20.120.1750">
    <property type="match status" value="1"/>
</dbReference>
<reference evidence="11" key="1">
    <citation type="journal article" date="2020" name="Stud. Mycol.">
        <title>101 Dothideomycetes genomes: a test case for predicting lifestyles and emergence of pathogens.</title>
        <authorList>
            <person name="Haridas S."/>
            <person name="Albert R."/>
            <person name="Binder M."/>
            <person name="Bloem J."/>
            <person name="Labutti K."/>
            <person name="Salamov A."/>
            <person name="Andreopoulos B."/>
            <person name="Baker S."/>
            <person name="Barry K."/>
            <person name="Bills G."/>
            <person name="Bluhm B."/>
            <person name="Cannon C."/>
            <person name="Castanera R."/>
            <person name="Culley D."/>
            <person name="Daum C."/>
            <person name="Ezra D."/>
            <person name="Gonzalez J."/>
            <person name="Henrissat B."/>
            <person name="Kuo A."/>
            <person name="Liang C."/>
            <person name="Lipzen A."/>
            <person name="Lutzoni F."/>
            <person name="Magnuson J."/>
            <person name="Mondo S."/>
            <person name="Nolan M."/>
            <person name="Ohm R."/>
            <person name="Pangilinan J."/>
            <person name="Park H.-J."/>
            <person name="Ramirez L."/>
            <person name="Alfaro M."/>
            <person name="Sun H."/>
            <person name="Tritt A."/>
            <person name="Yoshinaga Y."/>
            <person name="Zwiers L.-H."/>
            <person name="Turgeon B."/>
            <person name="Goodwin S."/>
            <person name="Spatafora J."/>
            <person name="Crous P."/>
            <person name="Grigoriev I."/>
        </authorList>
    </citation>
    <scope>NUCLEOTIDE SEQUENCE</scope>
    <source>
        <strain evidence="11">CBS 122367</strain>
    </source>
</reference>
<evidence type="ECO:0000256" key="5">
    <source>
        <dbReference type="ARBA" id="ARBA00022737"/>
    </source>
</evidence>
<gene>
    <name evidence="11" type="ORF">K458DRAFT_416374</name>
</gene>
<evidence type="ECO:0000256" key="8">
    <source>
        <dbReference type="ARBA" id="ARBA00022833"/>
    </source>
</evidence>
<feature type="compositionally biased region" description="Acidic residues" evidence="9">
    <location>
        <begin position="333"/>
        <end position="350"/>
    </location>
</feature>
<evidence type="ECO:0000256" key="9">
    <source>
        <dbReference type="SAM" id="MobiDB-lite"/>
    </source>
</evidence>
<dbReference type="OrthoDB" id="10009520at2759"/>
<protein>
    <recommendedName>
        <fullName evidence="2">RBR-type E3 ubiquitin transferase</fullName>
        <ecNumber evidence="2">2.3.2.31</ecNumber>
    </recommendedName>
</protein>
<dbReference type="GO" id="GO:0008270">
    <property type="term" value="F:zinc ion binding"/>
    <property type="evidence" value="ECO:0007669"/>
    <property type="project" value="UniProtKB-KW"/>
</dbReference>
<keyword evidence="5" id="KW-0677">Repeat</keyword>
<accession>A0A6G1J721</accession>
<dbReference type="Proteomes" id="UP000799291">
    <property type="component" value="Unassembled WGS sequence"/>
</dbReference>
<keyword evidence="4" id="KW-0479">Metal-binding</keyword>
<keyword evidence="6" id="KW-0863">Zinc-finger</keyword>
<dbReference type="InterPro" id="IPR044066">
    <property type="entry name" value="TRIAD_supradom"/>
</dbReference>
<keyword evidence="8" id="KW-0862">Zinc</keyword>
<evidence type="ECO:0000256" key="4">
    <source>
        <dbReference type="ARBA" id="ARBA00022723"/>
    </source>
</evidence>
<feature type="compositionally biased region" description="Basic residues" evidence="9">
    <location>
        <begin position="491"/>
        <end position="507"/>
    </location>
</feature>
<evidence type="ECO:0000256" key="2">
    <source>
        <dbReference type="ARBA" id="ARBA00012251"/>
    </source>
</evidence>
<proteinExistence type="predicted"/>
<evidence type="ECO:0000256" key="3">
    <source>
        <dbReference type="ARBA" id="ARBA00022679"/>
    </source>
</evidence>
<evidence type="ECO:0000256" key="6">
    <source>
        <dbReference type="ARBA" id="ARBA00022771"/>
    </source>
</evidence>
<evidence type="ECO:0000256" key="7">
    <source>
        <dbReference type="ARBA" id="ARBA00022786"/>
    </source>
</evidence>
<dbReference type="GO" id="GO:0016567">
    <property type="term" value="P:protein ubiquitination"/>
    <property type="evidence" value="ECO:0007669"/>
    <property type="project" value="InterPro"/>
</dbReference>
<evidence type="ECO:0000256" key="1">
    <source>
        <dbReference type="ARBA" id="ARBA00001798"/>
    </source>
</evidence>
<dbReference type="AlphaFoldDB" id="A0A6G1J721"/>
<sequence length="665" mass="72576">MGSRVSKAVRRPHVSAVASLPVPTASFPNDEQKTRPCQESQLPEINSELPRVNHTSAGVATSSPEHDNHLAPADNAVDMEIETPPRHSTDSRSANLLRELQELPGEVLDYKPPPDPTLACIICGDDFPVEDKCIVRKPCSRCTSPYCADCLKKAFLVACSDMTCMPPKCCAQIPIHHVRPFLTEEEVALFRAKYEEWSTQNPFYCPVARCSAFIPDRLLPQAKTKSKGKQRVDSGVGTPTSPVIACPSCETEICTNCRDLAHANATCDPLEFGVDKATAELLQAWGYKRCPKCGNGLKRMFGCNHMECRCGAHFCWVCLKNQETGCDGGCYEEEDDDYSDEEPDREEDELQAQSEAASDQEVPAPENPAVAQTTEGTDGVEVAQPAEGSTESPPAPRIRNLDGGSAGYWEMAGCDFGREPTEYVQDRAWDCRHDFTTARVSLAESLQKAPSATGMECMKCWAAIHPEIEMPRKIKTGSVRTVTSMASTRSLRGRGRGRGRARLHPHNRPYANRWDLGSSVPDITLHSQPLDGVHSNPFAQPPSANCERVVDTYGNTITTTEAILSPRRGSLDVSIMDEDLLEDLGPGWLKTQKSPVPVHKHTSISLTNPSNPFSFAYTCDECGILVCNTCKDALLAAIEDGDEKESDDGNGNGDEGIAEQTVSAS</sequence>
<keyword evidence="3" id="KW-0808">Transferase</keyword>
<evidence type="ECO:0000313" key="12">
    <source>
        <dbReference type="Proteomes" id="UP000799291"/>
    </source>
</evidence>
<dbReference type="InterPro" id="IPR031127">
    <property type="entry name" value="E3_UB_ligase_RBR"/>
</dbReference>
<name>A0A6G1J721_9PLEO</name>
<feature type="region of interest" description="Disordered" evidence="9">
    <location>
        <begin position="1"/>
        <end position="71"/>
    </location>
</feature>
<evidence type="ECO:0000313" key="11">
    <source>
        <dbReference type="EMBL" id="KAF2686010.1"/>
    </source>
</evidence>
<dbReference type="GO" id="GO:0061630">
    <property type="term" value="F:ubiquitin protein ligase activity"/>
    <property type="evidence" value="ECO:0007669"/>
    <property type="project" value="UniProtKB-EC"/>
</dbReference>
<keyword evidence="7" id="KW-0833">Ubl conjugation pathway</keyword>
<dbReference type="Pfam" id="PF01485">
    <property type="entry name" value="IBR"/>
    <property type="match status" value="1"/>
</dbReference>
<organism evidence="11 12">
    <name type="scientific">Lentithecium fluviatile CBS 122367</name>
    <dbReference type="NCBI Taxonomy" id="1168545"/>
    <lineage>
        <taxon>Eukaryota</taxon>
        <taxon>Fungi</taxon>
        <taxon>Dikarya</taxon>
        <taxon>Ascomycota</taxon>
        <taxon>Pezizomycotina</taxon>
        <taxon>Dothideomycetes</taxon>
        <taxon>Pleosporomycetidae</taxon>
        <taxon>Pleosporales</taxon>
        <taxon>Massarineae</taxon>
        <taxon>Lentitheciaceae</taxon>
        <taxon>Lentithecium</taxon>
    </lineage>
</organism>
<comment type="catalytic activity">
    <reaction evidence="1">
        <text>[E2 ubiquitin-conjugating enzyme]-S-ubiquitinyl-L-cysteine + [acceptor protein]-L-lysine = [E2 ubiquitin-conjugating enzyme]-L-cysteine + [acceptor protein]-N(6)-ubiquitinyl-L-lysine.</text>
        <dbReference type="EC" id="2.3.2.31"/>
    </reaction>
</comment>